<dbReference type="EMBL" id="JAYMYS010000006">
    <property type="protein sequence ID" value="KAK7387704.1"/>
    <property type="molecule type" value="Genomic_DNA"/>
</dbReference>
<reference evidence="2 3" key="1">
    <citation type="submission" date="2024-01" db="EMBL/GenBank/DDBJ databases">
        <title>The genomes of 5 underutilized Papilionoideae crops provide insights into root nodulation and disease resistanc.</title>
        <authorList>
            <person name="Jiang F."/>
        </authorList>
    </citation>
    <scope>NUCLEOTIDE SEQUENCE [LARGE SCALE GENOMIC DNA]</scope>
    <source>
        <strain evidence="2">DUOXIRENSHENG_FW03</strain>
        <tissue evidence="2">Leaves</tissue>
    </source>
</reference>
<gene>
    <name evidence="2" type="ORF">VNO78_22494</name>
</gene>
<name>A0AAN9XDI1_PSOTE</name>
<feature type="region of interest" description="Disordered" evidence="1">
    <location>
        <begin position="35"/>
        <end position="68"/>
    </location>
</feature>
<evidence type="ECO:0000313" key="2">
    <source>
        <dbReference type="EMBL" id="KAK7387704.1"/>
    </source>
</evidence>
<dbReference type="Proteomes" id="UP001386955">
    <property type="component" value="Unassembled WGS sequence"/>
</dbReference>
<organism evidence="2 3">
    <name type="scientific">Psophocarpus tetragonolobus</name>
    <name type="common">Winged bean</name>
    <name type="synonym">Dolichos tetragonolobus</name>
    <dbReference type="NCBI Taxonomy" id="3891"/>
    <lineage>
        <taxon>Eukaryota</taxon>
        <taxon>Viridiplantae</taxon>
        <taxon>Streptophyta</taxon>
        <taxon>Embryophyta</taxon>
        <taxon>Tracheophyta</taxon>
        <taxon>Spermatophyta</taxon>
        <taxon>Magnoliopsida</taxon>
        <taxon>eudicotyledons</taxon>
        <taxon>Gunneridae</taxon>
        <taxon>Pentapetalae</taxon>
        <taxon>rosids</taxon>
        <taxon>fabids</taxon>
        <taxon>Fabales</taxon>
        <taxon>Fabaceae</taxon>
        <taxon>Papilionoideae</taxon>
        <taxon>50 kb inversion clade</taxon>
        <taxon>NPAAA clade</taxon>
        <taxon>indigoferoid/millettioid clade</taxon>
        <taxon>Phaseoleae</taxon>
        <taxon>Psophocarpus</taxon>
    </lineage>
</organism>
<dbReference type="AlphaFoldDB" id="A0AAN9XDI1"/>
<accession>A0AAN9XDI1</accession>
<evidence type="ECO:0000256" key="1">
    <source>
        <dbReference type="SAM" id="MobiDB-lite"/>
    </source>
</evidence>
<comment type="caution">
    <text evidence="2">The sequence shown here is derived from an EMBL/GenBank/DDBJ whole genome shotgun (WGS) entry which is preliminary data.</text>
</comment>
<evidence type="ECO:0000313" key="3">
    <source>
        <dbReference type="Proteomes" id="UP001386955"/>
    </source>
</evidence>
<protein>
    <submittedName>
        <fullName evidence="2">Uncharacterized protein</fullName>
    </submittedName>
</protein>
<keyword evidence="3" id="KW-1185">Reference proteome</keyword>
<feature type="compositionally biased region" description="Polar residues" evidence="1">
    <location>
        <begin position="42"/>
        <end position="52"/>
    </location>
</feature>
<sequence>MSMPVIANRDSLKPQRKKLKLINLPNILLKVDMQTKKKTSRRNVSQECNSPKVSRAQRKVSKNARAAEKRVTDLITSSAKKNKSFSTLENKAREPILSTDLNNGYEFMDSGTSTTSIDDAEELQIGVMDFL</sequence>
<proteinExistence type="predicted"/>